<dbReference type="EMBL" id="JAUNZN010000016">
    <property type="protein sequence ID" value="KAK4811754.1"/>
    <property type="molecule type" value="Genomic_DNA"/>
</dbReference>
<dbReference type="Proteomes" id="UP001333110">
    <property type="component" value="Unassembled WGS sequence"/>
</dbReference>
<protein>
    <recommendedName>
        <fullName evidence="3">Reverse transcriptase domain-containing protein</fullName>
    </recommendedName>
</protein>
<sequence>MISFAGALNHSLELFASHHKLFKQPSIVTSVFEIRYLKDKKIIRSSQHGFTKGKSCLINLITFYDEMTGQVDESRAVDIVDLDFRKAFDTVSPKILVEKLLQCGLDEQTASSKRSLHLGRRNNPRYQYFPGVTQLESSFAEKDMGVLVDTKLNMNQQCDLTAKKANGVLGCIRRSVASRLREMILPLCSALGRPHMEAQFWAPQYERDMNLLERVQQRTVKMIKGLEHLSTEERLRELELREPGEEKGQGDLIKVYKYVEAGCKEDGSRLFSVVPSDRDKRQWVQTGTQEVPLEH</sequence>
<evidence type="ECO:0000313" key="1">
    <source>
        <dbReference type="EMBL" id="KAK4811754.1"/>
    </source>
</evidence>
<proteinExistence type="predicted"/>
<evidence type="ECO:0008006" key="3">
    <source>
        <dbReference type="Google" id="ProtNLM"/>
    </source>
</evidence>
<comment type="caution">
    <text evidence="1">The sequence shown here is derived from an EMBL/GenBank/DDBJ whole genome shotgun (WGS) entry which is preliminary data.</text>
</comment>
<reference evidence="1 2" key="1">
    <citation type="journal article" date="2023" name="J. Hered.">
        <title>Chromosome-level genome of the wood stork (Mycteria americana) provides insight into avian chromosome evolution.</title>
        <authorList>
            <person name="Flamio R. Jr."/>
            <person name="Ramstad K.M."/>
        </authorList>
    </citation>
    <scope>NUCLEOTIDE SEQUENCE [LARGE SCALE GENOMIC DNA]</scope>
    <source>
        <strain evidence="1">JAX WOST 10</strain>
    </source>
</reference>
<evidence type="ECO:0000313" key="2">
    <source>
        <dbReference type="Proteomes" id="UP001333110"/>
    </source>
</evidence>
<gene>
    <name evidence="1" type="ORF">QYF61_005322</name>
</gene>
<keyword evidence="2" id="KW-1185">Reference proteome</keyword>
<accession>A0AAN7MRQ0</accession>
<dbReference type="PANTHER" id="PTHR33332">
    <property type="entry name" value="REVERSE TRANSCRIPTASE DOMAIN-CONTAINING PROTEIN"/>
    <property type="match status" value="1"/>
</dbReference>
<name>A0AAN7MRQ0_MYCAM</name>
<organism evidence="1 2">
    <name type="scientific">Mycteria americana</name>
    <name type="common">Wood stork</name>
    <dbReference type="NCBI Taxonomy" id="33587"/>
    <lineage>
        <taxon>Eukaryota</taxon>
        <taxon>Metazoa</taxon>
        <taxon>Chordata</taxon>
        <taxon>Craniata</taxon>
        <taxon>Vertebrata</taxon>
        <taxon>Euteleostomi</taxon>
        <taxon>Archelosauria</taxon>
        <taxon>Archosauria</taxon>
        <taxon>Dinosauria</taxon>
        <taxon>Saurischia</taxon>
        <taxon>Theropoda</taxon>
        <taxon>Coelurosauria</taxon>
        <taxon>Aves</taxon>
        <taxon>Neognathae</taxon>
        <taxon>Neoaves</taxon>
        <taxon>Aequornithes</taxon>
        <taxon>Ciconiiformes</taxon>
        <taxon>Ciconiidae</taxon>
        <taxon>Mycteria</taxon>
    </lineage>
</organism>
<dbReference type="AlphaFoldDB" id="A0AAN7MRQ0"/>